<dbReference type="AlphaFoldDB" id="A0AAI8YKF5"/>
<organism evidence="1 2">
    <name type="scientific">Anthostomella pinea</name>
    <dbReference type="NCBI Taxonomy" id="933095"/>
    <lineage>
        <taxon>Eukaryota</taxon>
        <taxon>Fungi</taxon>
        <taxon>Dikarya</taxon>
        <taxon>Ascomycota</taxon>
        <taxon>Pezizomycotina</taxon>
        <taxon>Sordariomycetes</taxon>
        <taxon>Xylariomycetidae</taxon>
        <taxon>Xylariales</taxon>
        <taxon>Xylariaceae</taxon>
        <taxon>Anthostomella</taxon>
    </lineage>
</organism>
<accession>A0AAI8YKF5</accession>
<gene>
    <name evidence="1" type="ORF">KHLLAP_LOCUS8614</name>
</gene>
<comment type="caution">
    <text evidence="1">The sequence shown here is derived from an EMBL/GenBank/DDBJ whole genome shotgun (WGS) entry which is preliminary data.</text>
</comment>
<keyword evidence="2" id="KW-1185">Reference proteome</keyword>
<dbReference type="Proteomes" id="UP001295740">
    <property type="component" value="Unassembled WGS sequence"/>
</dbReference>
<protein>
    <submittedName>
        <fullName evidence="1">Uu.00g093320.m01.CDS01</fullName>
    </submittedName>
</protein>
<evidence type="ECO:0000313" key="1">
    <source>
        <dbReference type="EMBL" id="CAJ2508146.1"/>
    </source>
</evidence>
<reference evidence="1" key="1">
    <citation type="submission" date="2023-10" db="EMBL/GenBank/DDBJ databases">
        <authorList>
            <person name="Hackl T."/>
        </authorList>
    </citation>
    <scope>NUCLEOTIDE SEQUENCE</scope>
</reference>
<name>A0AAI8YKF5_9PEZI</name>
<evidence type="ECO:0000313" key="2">
    <source>
        <dbReference type="Proteomes" id="UP001295740"/>
    </source>
</evidence>
<dbReference type="EMBL" id="CAUWAG010000010">
    <property type="protein sequence ID" value="CAJ2508146.1"/>
    <property type="molecule type" value="Genomic_DNA"/>
</dbReference>
<proteinExistence type="predicted"/>
<sequence length="162" mass="17773">MSTAAAFNPSDLAGGEVFLGTTDFSETVLKGSGTFVSDTFLRSVQWILTAHDPNSNNIKTIMILSPNEANSLIYSMEHSGFVGLPHDPRPQAGLRLSRRLAAHLNLFAGQLYFRSYDDYLETCEILGLLPRSLSEKMEKQGWKVDATGFILADDQGRVGGEM</sequence>